<evidence type="ECO:0000313" key="1">
    <source>
        <dbReference type="EMBL" id="VYU30435.1"/>
    </source>
</evidence>
<name>A0A6N3DQH3_9FIRM</name>
<dbReference type="PROSITE" id="PS51257">
    <property type="entry name" value="PROKAR_LIPOPROTEIN"/>
    <property type="match status" value="1"/>
</dbReference>
<reference evidence="1" key="1">
    <citation type="submission" date="2019-11" db="EMBL/GenBank/DDBJ databases">
        <authorList>
            <person name="Feng L."/>
        </authorList>
    </citation>
    <scope>NUCLEOTIDE SEQUENCE</scope>
    <source>
        <strain evidence="1">RtorquesLFYP15</strain>
    </source>
</reference>
<sequence>MINKNKVGLLGVVFIALCLIGGCESKARKISDNGSQVKESNQVDNENNTELKNERKQDTTVNAEQKSMQVNIYCINEETGMLETKEAQISDEKDIWRQLQNTGIITEDCQLLEFSLNESEKKIDLDFNKTTGDRIRSMGTTGESEILACIINTYLDAYECDGIKLTEEGEPLETSSGADFNGYSSRIEL</sequence>
<dbReference type="AlphaFoldDB" id="A0A6N3DQH3"/>
<dbReference type="EMBL" id="CACRUQ010000018">
    <property type="protein sequence ID" value="VYU30435.1"/>
    <property type="molecule type" value="Genomic_DNA"/>
</dbReference>
<accession>A0A6N3DQH3</accession>
<dbReference type="RefSeq" id="WP_423248731.1">
    <property type="nucleotide sequence ID" value="NZ_CACRUQ010000018.1"/>
</dbReference>
<proteinExistence type="predicted"/>
<organism evidence="1">
    <name type="scientific">[Ruminococcus] torques</name>
    <dbReference type="NCBI Taxonomy" id="33039"/>
    <lineage>
        <taxon>Bacteria</taxon>
        <taxon>Bacillati</taxon>
        <taxon>Bacillota</taxon>
        <taxon>Clostridia</taxon>
        <taxon>Lachnospirales</taxon>
        <taxon>Lachnospiraceae</taxon>
        <taxon>Mediterraneibacter</taxon>
    </lineage>
</organism>
<gene>
    <name evidence="1" type="ORF">RTLFYP15_02025</name>
</gene>
<evidence type="ECO:0008006" key="2">
    <source>
        <dbReference type="Google" id="ProtNLM"/>
    </source>
</evidence>
<protein>
    <recommendedName>
        <fullName evidence="2">GerMN domain-containing protein</fullName>
    </recommendedName>
</protein>